<dbReference type="GO" id="GO:0016874">
    <property type="term" value="F:ligase activity"/>
    <property type="evidence" value="ECO:0007669"/>
    <property type="project" value="UniProtKB-KW"/>
</dbReference>
<keyword evidence="12" id="KW-1185">Reference proteome</keyword>
<gene>
    <name evidence="11" type="ORF">LIER_14642</name>
</gene>
<evidence type="ECO:0000256" key="6">
    <source>
        <dbReference type="ARBA" id="ARBA00022989"/>
    </source>
</evidence>
<evidence type="ECO:0000313" key="11">
    <source>
        <dbReference type="EMBL" id="GAA0157357.1"/>
    </source>
</evidence>
<sequence>MRFVQKMLLNICPFILNKQPMIKNPCIKHQLNMMLILLFFQLLFLNVKAQSHSSDLVPEEDVVSNFQPSLAVVIGILCIMFSLTFLLLLYAKCCYRSQPSIDNGRLRIQDGLLRSSSRLSGIDKTVVESLPFFRFSALKGSRKGLECAVCLSKFEDIEILRQKVSIEDVSLLKNSQSMRFLWNCTSELRDESNLELYVEREESHHHGSSRFSIIGNSFRKSAKTNPEEELPIQESIDDEDESKKVLHKLNHKIVVSDVVLKHRWSNVSASDLLFLNSEMLSDISSNRFSAFDMNNEELDRSRVNEEGEVMNTKEEMEKKRLFETKFSNIKKHDEFPFSILPNSSKGNQGGSSSKINSSEKRSMSEIVVHPRFIDFNIIRNSSGTNKEDSSSIYHNSGNVREANMRRLWLPIAKRTVQWFANRERRSSQTTCTSQSSNV</sequence>
<dbReference type="PANTHER" id="PTHR46539">
    <property type="entry name" value="E3 UBIQUITIN-PROTEIN LIGASE ATL42"/>
    <property type="match status" value="1"/>
</dbReference>
<proteinExistence type="inferred from homology"/>
<keyword evidence="4" id="KW-0863">Zinc-finger</keyword>
<comment type="similarity">
    <text evidence="8">Belongs to the RING-type zinc finger family. ATL subfamily.</text>
</comment>
<accession>A0AAV3PZV5</accession>
<reference evidence="11 12" key="1">
    <citation type="submission" date="2024-01" db="EMBL/GenBank/DDBJ databases">
        <title>The complete chloroplast genome sequence of Lithospermum erythrorhizon: insights into the phylogenetic relationship among Boraginaceae species and the maternal lineages of purple gromwells.</title>
        <authorList>
            <person name="Okada T."/>
            <person name="Watanabe K."/>
        </authorList>
    </citation>
    <scope>NUCLEOTIDE SEQUENCE [LARGE SCALE GENOMIC DNA]</scope>
</reference>
<dbReference type="Proteomes" id="UP001454036">
    <property type="component" value="Unassembled WGS sequence"/>
</dbReference>
<evidence type="ECO:0000256" key="9">
    <source>
        <dbReference type="SAM" id="MobiDB-lite"/>
    </source>
</evidence>
<keyword evidence="3" id="KW-0479">Metal-binding</keyword>
<evidence type="ECO:0000256" key="10">
    <source>
        <dbReference type="SAM" id="Phobius"/>
    </source>
</evidence>
<keyword evidence="5" id="KW-0862">Zinc</keyword>
<evidence type="ECO:0000256" key="7">
    <source>
        <dbReference type="ARBA" id="ARBA00023136"/>
    </source>
</evidence>
<keyword evidence="6 10" id="KW-1133">Transmembrane helix</keyword>
<dbReference type="PANTHER" id="PTHR46539:SF1">
    <property type="entry name" value="E3 UBIQUITIN-PROTEIN LIGASE ATL42"/>
    <property type="match status" value="1"/>
</dbReference>
<dbReference type="EMBL" id="BAABME010003086">
    <property type="protein sequence ID" value="GAA0157357.1"/>
    <property type="molecule type" value="Genomic_DNA"/>
</dbReference>
<organism evidence="11 12">
    <name type="scientific">Lithospermum erythrorhizon</name>
    <name type="common">Purple gromwell</name>
    <name type="synonym">Lithospermum officinale var. erythrorhizon</name>
    <dbReference type="NCBI Taxonomy" id="34254"/>
    <lineage>
        <taxon>Eukaryota</taxon>
        <taxon>Viridiplantae</taxon>
        <taxon>Streptophyta</taxon>
        <taxon>Embryophyta</taxon>
        <taxon>Tracheophyta</taxon>
        <taxon>Spermatophyta</taxon>
        <taxon>Magnoliopsida</taxon>
        <taxon>eudicotyledons</taxon>
        <taxon>Gunneridae</taxon>
        <taxon>Pentapetalae</taxon>
        <taxon>asterids</taxon>
        <taxon>lamiids</taxon>
        <taxon>Boraginales</taxon>
        <taxon>Boraginaceae</taxon>
        <taxon>Boraginoideae</taxon>
        <taxon>Lithospermeae</taxon>
        <taxon>Lithospermum</taxon>
    </lineage>
</organism>
<comment type="caution">
    <text evidence="11">The sequence shown here is derived from an EMBL/GenBank/DDBJ whole genome shotgun (WGS) entry which is preliminary data.</text>
</comment>
<dbReference type="GO" id="GO:0016020">
    <property type="term" value="C:membrane"/>
    <property type="evidence" value="ECO:0007669"/>
    <property type="project" value="UniProtKB-SubCell"/>
</dbReference>
<feature type="region of interest" description="Disordered" evidence="9">
    <location>
        <begin position="337"/>
        <end position="362"/>
    </location>
</feature>
<keyword evidence="11" id="KW-0436">Ligase</keyword>
<keyword evidence="2 10" id="KW-0812">Transmembrane</keyword>
<dbReference type="GO" id="GO:0008270">
    <property type="term" value="F:zinc ion binding"/>
    <property type="evidence" value="ECO:0007669"/>
    <property type="project" value="UniProtKB-KW"/>
</dbReference>
<comment type="subcellular location">
    <subcellularLocation>
        <location evidence="1">Membrane</location>
    </subcellularLocation>
</comment>
<evidence type="ECO:0000256" key="8">
    <source>
        <dbReference type="ARBA" id="ARBA00024209"/>
    </source>
</evidence>
<feature type="compositionally biased region" description="Low complexity" evidence="9">
    <location>
        <begin position="342"/>
        <end position="356"/>
    </location>
</feature>
<feature type="transmembrane region" description="Helical" evidence="10">
    <location>
        <begin position="69"/>
        <end position="91"/>
    </location>
</feature>
<name>A0AAV3PZV5_LITER</name>
<evidence type="ECO:0000256" key="5">
    <source>
        <dbReference type="ARBA" id="ARBA00022833"/>
    </source>
</evidence>
<dbReference type="AlphaFoldDB" id="A0AAV3PZV5"/>
<keyword evidence="7 10" id="KW-0472">Membrane</keyword>
<evidence type="ECO:0000256" key="1">
    <source>
        <dbReference type="ARBA" id="ARBA00004370"/>
    </source>
</evidence>
<protein>
    <submittedName>
        <fullName evidence="11">Ubiquitin-protein ligase</fullName>
    </submittedName>
</protein>
<evidence type="ECO:0000256" key="2">
    <source>
        <dbReference type="ARBA" id="ARBA00022692"/>
    </source>
</evidence>
<evidence type="ECO:0000256" key="4">
    <source>
        <dbReference type="ARBA" id="ARBA00022771"/>
    </source>
</evidence>
<evidence type="ECO:0000313" key="12">
    <source>
        <dbReference type="Proteomes" id="UP001454036"/>
    </source>
</evidence>
<evidence type="ECO:0000256" key="3">
    <source>
        <dbReference type="ARBA" id="ARBA00022723"/>
    </source>
</evidence>